<name>A0A016T7A6_9BILA</name>
<reference evidence="4" key="1">
    <citation type="journal article" date="2015" name="Nat. Genet.">
        <title>The genome and transcriptome of the zoonotic hookworm Ancylostoma ceylanicum identify infection-specific gene families.</title>
        <authorList>
            <person name="Schwarz E.M."/>
            <person name="Hu Y."/>
            <person name="Antoshechkin I."/>
            <person name="Miller M.M."/>
            <person name="Sternberg P.W."/>
            <person name="Aroian R.V."/>
        </authorList>
    </citation>
    <scope>NUCLEOTIDE SEQUENCE</scope>
    <source>
        <strain evidence="4">HY135</strain>
    </source>
</reference>
<dbReference type="InterPro" id="IPR038461">
    <property type="entry name" value="Schlafen_AlbA_2_dom_sf"/>
</dbReference>
<evidence type="ECO:0000313" key="3">
    <source>
        <dbReference type="EMBL" id="EYB98527.1"/>
    </source>
</evidence>
<feature type="domain" description="Schlafen AlbA-2" evidence="2">
    <location>
        <begin position="58"/>
        <end position="168"/>
    </location>
</feature>
<feature type="region of interest" description="Disordered" evidence="1">
    <location>
        <begin position="178"/>
        <end position="203"/>
    </location>
</feature>
<dbReference type="PANTHER" id="PTHR12155:SF41">
    <property type="entry name" value="SCHLAFEN ALBA-2 DOMAIN-CONTAINING PROTEIN"/>
    <property type="match status" value="1"/>
</dbReference>
<comment type="caution">
    <text evidence="3">The sequence shown here is derived from an EMBL/GenBank/DDBJ whole genome shotgun (WGS) entry which is preliminary data.</text>
</comment>
<proteinExistence type="predicted"/>
<protein>
    <recommendedName>
        <fullName evidence="2">Schlafen AlbA-2 domain-containing protein</fullName>
    </recommendedName>
</protein>
<evidence type="ECO:0000256" key="1">
    <source>
        <dbReference type="SAM" id="MobiDB-lite"/>
    </source>
</evidence>
<dbReference type="OrthoDB" id="10259112at2759"/>
<dbReference type="PANTHER" id="PTHR12155">
    <property type="entry name" value="SCHLAFEN"/>
    <property type="match status" value="1"/>
</dbReference>
<keyword evidence="4" id="KW-1185">Reference proteome</keyword>
<accession>A0A016T7A6</accession>
<evidence type="ECO:0000259" key="2">
    <source>
        <dbReference type="Pfam" id="PF04326"/>
    </source>
</evidence>
<evidence type="ECO:0000313" key="4">
    <source>
        <dbReference type="Proteomes" id="UP000024635"/>
    </source>
</evidence>
<dbReference type="EMBL" id="JARK01001466">
    <property type="protein sequence ID" value="EYB98527.1"/>
    <property type="molecule type" value="Genomic_DNA"/>
</dbReference>
<dbReference type="InterPro" id="IPR007421">
    <property type="entry name" value="Schlafen_AlbA_2_dom"/>
</dbReference>
<dbReference type="Gene3D" id="3.30.950.30">
    <property type="entry name" value="Schlafen, AAA domain"/>
    <property type="match status" value="1"/>
</dbReference>
<dbReference type="STRING" id="53326.A0A016T7A6"/>
<sequence>MKALFPTCRRRGRVLRRELQMETRRIRVGERCLLDEDMHTEFKMHTKHSLMEIPARCQTYDRGRPVRTMQPTSKTISAFLNTEGGTIYIGIGDSAVIYGIRLTAPMKYLPPAFTARLLSRFASAMHYHTCCDVAQSTRSKDHFILSLNHCISQFNPPVPPELVQVQFVEMEEIACESSQSVPPQLKPATLASGDAAGDDDDDSEAEFQRLLTKEGPRHHLIGQITCPCEYTERELESKLYLIVIEVHKSPDGTIYQNEEGLAYRRRHGSNQMMTINDINVFMHNDRIVDVEDVSGQSLVTRICNYLRIF</sequence>
<gene>
    <name evidence="3" type="primary">Acey_s0130.g1520</name>
    <name evidence="3" type="synonym">Acey-F20A1.9</name>
    <name evidence="3" type="ORF">Y032_0130g1520</name>
</gene>
<dbReference type="InterPro" id="IPR029684">
    <property type="entry name" value="Schlafen"/>
</dbReference>
<dbReference type="Proteomes" id="UP000024635">
    <property type="component" value="Unassembled WGS sequence"/>
</dbReference>
<dbReference type="Pfam" id="PF04326">
    <property type="entry name" value="SLFN_AlbA_2"/>
    <property type="match status" value="1"/>
</dbReference>
<dbReference type="AlphaFoldDB" id="A0A016T7A6"/>
<organism evidence="3 4">
    <name type="scientific">Ancylostoma ceylanicum</name>
    <dbReference type="NCBI Taxonomy" id="53326"/>
    <lineage>
        <taxon>Eukaryota</taxon>
        <taxon>Metazoa</taxon>
        <taxon>Ecdysozoa</taxon>
        <taxon>Nematoda</taxon>
        <taxon>Chromadorea</taxon>
        <taxon>Rhabditida</taxon>
        <taxon>Rhabditina</taxon>
        <taxon>Rhabditomorpha</taxon>
        <taxon>Strongyloidea</taxon>
        <taxon>Ancylostomatidae</taxon>
        <taxon>Ancylostomatinae</taxon>
        <taxon>Ancylostoma</taxon>
    </lineage>
</organism>